<gene>
    <name evidence="3" type="ORF">NC803_01355</name>
    <name evidence="4" type="ORF">NC856_01390</name>
</gene>
<dbReference type="InterPro" id="IPR004993">
    <property type="entry name" value="GH3"/>
</dbReference>
<dbReference type="PANTHER" id="PTHR31901">
    <property type="entry name" value="GH3 DOMAIN-CONTAINING PROTEIN"/>
    <property type="match status" value="1"/>
</dbReference>
<keyword evidence="5" id="KW-1185">Reference proteome</keyword>
<dbReference type="Pfam" id="PF03321">
    <property type="entry name" value="GH3"/>
    <property type="match status" value="1"/>
</dbReference>
<organism evidence="3 6">
    <name type="scientific">Brenneria izbisi</name>
    <dbReference type="NCBI Taxonomy" id="2939450"/>
    <lineage>
        <taxon>Bacteria</taxon>
        <taxon>Pseudomonadati</taxon>
        <taxon>Pseudomonadota</taxon>
        <taxon>Gammaproteobacteria</taxon>
        <taxon>Enterobacterales</taxon>
        <taxon>Pectobacteriaceae</taxon>
        <taxon>Brenneria</taxon>
    </lineage>
</organism>
<evidence type="ECO:0000313" key="5">
    <source>
        <dbReference type="Proteomes" id="UP001165568"/>
    </source>
</evidence>
<dbReference type="EMBL" id="JAMPJU010000001">
    <property type="protein sequence ID" value="MCV9880932.1"/>
    <property type="molecule type" value="Genomic_DNA"/>
</dbReference>
<name>A0AA41XW72_9GAMM</name>
<dbReference type="RefSeq" id="WP_264088621.1">
    <property type="nucleotide sequence ID" value="NZ_JAMPJT010000001.1"/>
</dbReference>
<dbReference type="GO" id="GO:0005737">
    <property type="term" value="C:cytoplasm"/>
    <property type="evidence" value="ECO:0007669"/>
    <property type="project" value="TreeGrafter"/>
</dbReference>
<protein>
    <submittedName>
        <fullName evidence="3">GH3 auxin-responsive promoter family protein</fullName>
    </submittedName>
</protein>
<dbReference type="PANTHER" id="PTHR31901:SF9">
    <property type="entry name" value="GH3 DOMAIN-CONTAINING PROTEIN"/>
    <property type="match status" value="1"/>
</dbReference>
<feature type="domain" description="GH3 middle" evidence="1">
    <location>
        <begin position="344"/>
        <end position="420"/>
    </location>
</feature>
<evidence type="ECO:0000259" key="2">
    <source>
        <dbReference type="Pfam" id="PF23572"/>
    </source>
</evidence>
<reference evidence="3" key="1">
    <citation type="submission" date="2022-04" db="EMBL/GenBank/DDBJ databases">
        <title>Brenneria sp. isolated from walnut trees in Serbia.</title>
        <authorList>
            <person name="Gasic K."/>
            <person name="Zlatkovic N."/>
            <person name="Kuzmanovic N."/>
        </authorList>
    </citation>
    <scope>NUCLEOTIDE SEQUENCE</scope>
    <source>
        <strain evidence="4">KBI 423</strain>
        <strain evidence="3">KBI 447</strain>
    </source>
</reference>
<dbReference type="InterPro" id="IPR055378">
    <property type="entry name" value="GH3_C"/>
</dbReference>
<evidence type="ECO:0000313" key="6">
    <source>
        <dbReference type="Proteomes" id="UP001165569"/>
    </source>
</evidence>
<dbReference type="EMBL" id="JAMPJT010000001">
    <property type="protein sequence ID" value="MCV9877502.1"/>
    <property type="molecule type" value="Genomic_DNA"/>
</dbReference>
<comment type="caution">
    <text evidence="3">The sequence shown here is derived from an EMBL/GenBank/DDBJ whole genome shotgun (WGS) entry which is preliminary data.</text>
</comment>
<dbReference type="Proteomes" id="UP001165569">
    <property type="component" value="Unassembled WGS sequence"/>
</dbReference>
<dbReference type="Pfam" id="PF23571">
    <property type="entry name" value="GH3_M"/>
    <property type="match status" value="1"/>
</dbReference>
<feature type="domain" description="GH3 C-terminal" evidence="2">
    <location>
        <begin position="436"/>
        <end position="541"/>
    </location>
</feature>
<proteinExistence type="predicted"/>
<sequence>MKQQESWELDWHKRKASFIEECNSEYSNFLDCLNDPDKTQSDVIANLVQVSERSLLWKEEGYIVSPTNADTFRKALPIRRYHEFAPYIERDLVIKGGVLSCSPTLRWLKTSGTTGNSKKIPYTLNWLTRYRIPAMKAMWATYLKHCPEMLDNPYSVLDMQTVKEEPSEYINGIPYQSISNRHPRLDAGDWCPPWLDAPWFTADMPQIHEEKMYYRARYLVGRPLHFISTINPSTLISMRDIMHNQRNRLIEDVRNGTLNGEEKFEKAPLLADQLDVILSEPNFSFVDIWPNLQLFSCWASASARLYKSRLNQLLPGVKQIPFMTCGTEGVVTIPIDDSLASQPLAINQAFYEFIPSYVNLDEMLDNNEDVETLLFNELEEGKEYHLIMSQANGLCRMSTGDIFRVEGYIGQVPRLNFVARAGIYHSFTGEKLTENHITEALASFAKQNDLELGLYMCGPKWKEIPGYVLLLDAPLDLLKTSDELSEHLDKALQEVNIEYASKRESNRLDRIEVIPVFNNALSKYIDLKRTAANAAQYKYKPFCQDVLFVDEVLSLQ</sequence>
<dbReference type="Pfam" id="PF23572">
    <property type="entry name" value="GH3_C"/>
    <property type="match status" value="1"/>
</dbReference>
<evidence type="ECO:0000313" key="4">
    <source>
        <dbReference type="EMBL" id="MCV9880932.1"/>
    </source>
</evidence>
<dbReference type="GO" id="GO:0016881">
    <property type="term" value="F:acid-amino acid ligase activity"/>
    <property type="evidence" value="ECO:0007669"/>
    <property type="project" value="TreeGrafter"/>
</dbReference>
<dbReference type="AlphaFoldDB" id="A0AA41XW72"/>
<dbReference type="Proteomes" id="UP001165568">
    <property type="component" value="Unassembled WGS sequence"/>
</dbReference>
<accession>A0AA41XW72</accession>
<evidence type="ECO:0000259" key="1">
    <source>
        <dbReference type="Pfam" id="PF23571"/>
    </source>
</evidence>
<evidence type="ECO:0000313" key="3">
    <source>
        <dbReference type="EMBL" id="MCV9877502.1"/>
    </source>
</evidence>
<dbReference type="InterPro" id="IPR055377">
    <property type="entry name" value="GH3_M"/>
</dbReference>